<feature type="binding site" evidence="5">
    <location>
        <position position="153"/>
    </location>
    <ligand>
        <name>Zn(2+)</name>
        <dbReference type="ChEBI" id="CHEBI:29105"/>
        <note>structural</note>
    </ligand>
</feature>
<comment type="subunit">
    <text evidence="5 7">Monomer.</text>
</comment>
<dbReference type="GO" id="GO:0004017">
    <property type="term" value="F:AMP kinase activity"/>
    <property type="evidence" value="ECO:0007669"/>
    <property type="project" value="UniProtKB-UniRule"/>
</dbReference>
<comment type="subcellular location">
    <subcellularLocation>
        <location evidence="5 7">Cytoplasm</location>
    </subcellularLocation>
</comment>
<dbReference type="InterPro" id="IPR000850">
    <property type="entry name" value="Adenylat/UMP-CMP_kin"/>
</dbReference>
<dbReference type="PRINTS" id="PR00094">
    <property type="entry name" value="ADENYLTKNASE"/>
</dbReference>
<dbReference type="GO" id="GO:0005737">
    <property type="term" value="C:cytoplasm"/>
    <property type="evidence" value="ECO:0007669"/>
    <property type="project" value="UniProtKB-SubCell"/>
</dbReference>
<protein>
    <recommendedName>
        <fullName evidence="5 7">Adenylate kinase</fullName>
        <shortName evidence="5">AK</shortName>
        <ecNumber evidence="5 7">2.7.4.3</ecNumber>
    </recommendedName>
    <alternativeName>
        <fullName evidence="5">ATP-AMP transphosphorylase</fullName>
    </alternativeName>
    <alternativeName>
        <fullName evidence="5">ATP:AMP phosphotransferase</fullName>
    </alternativeName>
    <alternativeName>
        <fullName evidence="5">Adenylate monophosphate kinase</fullName>
    </alternativeName>
</protein>
<dbReference type="NCBIfam" id="NF001380">
    <property type="entry name" value="PRK00279.1-2"/>
    <property type="match status" value="1"/>
</dbReference>
<feature type="binding site" evidence="5">
    <location>
        <begin position="57"/>
        <end position="59"/>
    </location>
    <ligand>
        <name>AMP</name>
        <dbReference type="ChEBI" id="CHEBI:456215"/>
    </ligand>
</feature>
<accession>A0A399FXU9</accession>
<keyword evidence="2 5" id="KW-0545">Nucleotide biosynthesis</keyword>
<keyword evidence="1 5" id="KW-0808">Transferase</keyword>
<evidence type="ECO:0000256" key="7">
    <source>
        <dbReference type="RuleBase" id="RU003331"/>
    </source>
</evidence>
<feature type="binding site" evidence="5">
    <location>
        <position position="171"/>
    </location>
    <ligand>
        <name>AMP</name>
        <dbReference type="ChEBI" id="CHEBI:456215"/>
    </ligand>
</feature>
<dbReference type="Proteomes" id="UP000266287">
    <property type="component" value="Unassembled WGS sequence"/>
</dbReference>
<dbReference type="HAMAP" id="MF_00235">
    <property type="entry name" value="Adenylate_kinase_Adk"/>
    <property type="match status" value="1"/>
</dbReference>
<dbReference type="Pfam" id="PF05191">
    <property type="entry name" value="ADK_lid"/>
    <property type="match status" value="1"/>
</dbReference>
<feature type="binding site" evidence="5">
    <location>
        <begin position="85"/>
        <end position="88"/>
    </location>
    <ligand>
        <name>AMP</name>
        <dbReference type="ChEBI" id="CHEBI:456215"/>
    </ligand>
</feature>
<dbReference type="InterPro" id="IPR007862">
    <property type="entry name" value="Adenylate_kinase_lid-dom"/>
</dbReference>
<dbReference type="InterPro" id="IPR033690">
    <property type="entry name" value="Adenylat_kinase_CS"/>
</dbReference>
<evidence type="ECO:0000256" key="4">
    <source>
        <dbReference type="ARBA" id="ARBA00022777"/>
    </source>
</evidence>
<feature type="binding site" evidence="5">
    <location>
        <position position="150"/>
    </location>
    <ligand>
        <name>Zn(2+)</name>
        <dbReference type="ChEBI" id="CHEBI:29105"/>
        <note>structural</note>
    </ligand>
</feature>
<keyword evidence="5" id="KW-0862">Zinc</keyword>
<organism evidence="9 10">
    <name type="scientific">candidate division NPL-UPA2 bacterium Unc8</name>
    <dbReference type="NCBI Taxonomy" id="1980939"/>
    <lineage>
        <taxon>Bacteria</taxon>
    </lineage>
</organism>
<dbReference type="GO" id="GO:0008270">
    <property type="term" value="F:zinc ion binding"/>
    <property type="evidence" value="ECO:0007669"/>
    <property type="project" value="UniProtKB-UniRule"/>
</dbReference>
<comment type="caution">
    <text evidence="5">Lacks conserved residue(s) required for the propagation of feature annotation.</text>
</comment>
<feature type="region of interest" description="LID" evidence="5">
    <location>
        <begin position="126"/>
        <end position="163"/>
    </location>
</feature>
<dbReference type="AlphaFoldDB" id="A0A399FXU9"/>
<evidence type="ECO:0000256" key="3">
    <source>
        <dbReference type="ARBA" id="ARBA00022741"/>
    </source>
</evidence>
<keyword evidence="4 5" id="KW-0418">Kinase</keyword>
<comment type="similarity">
    <text evidence="5 6">Belongs to the adenylate kinase family.</text>
</comment>
<dbReference type="Gene3D" id="3.40.50.300">
    <property type="entry name" value="P-loop containing nucleotide triphosphate hydrolases"/>
    <property type="match status" value="1"/>
</dbReference>
<dbReference type="NCBIfam" id="TIGR01351">
    <property type="entry name" value="adk"/>
    <property type="match status" value="1"/>
</dbReference>
<dbReference type="SUPFAM" id="SSF52540">
    <property type="entry name" value="P-loop containing nucleoside triphosphate hydrolases"/>
    <property type="match status" value="1"/>
</dbReference>
<feature type="domain" description="Adenylate kinase active site lid" evidence="8">
    <location>
        <begin position="127"/>
        <end position="162"/>
    </location>
</feature>
<feature type="binding site" evidence="5">
    <location>
        <position position="36"/>
    </location>
    <ligand>
        <name>AMP</name>
        <dbReference type="ChEBI" id="CHEBI:456215"/>
    </ligand>
</feature>
<feature type="binding site" evidence="5">
    <location>
        <position position="92"/>
    </location>
    <ligand>
        <name>AMP</name>
        <dbReference type="ChEBI" id="CHEBI:456215"/>
    </ligand>
</feature>
<name>A0A399FXU9_UNCN2</name>
<comment type="caution">
    <text evidence="9">The sequence shown here is derived from an EMBL/GenBank/DDBJ whole genome shotgun (WGS) entry which is preliminary data.</text>
</comment>
<comment type="pathway">
    <text evidence="5">Purine metabolism; AMP biosynthesis via salvage pathway; AMP from ADP: step 1/1.</text>
</comment>
<feature type="binding site" evidence="5">
    <location>
        <position position="133"/>
    </location>
    <ligand>
        <name>Zn(2+)</name>
        <dbReference type="ChEBI" id="CHEBI:29105"/>
        <note>structural</note>
    </ligand>
</feature>
<evidence type="ECO:0000256" key="6">
    <source>
        <dbReference type="RuleBase" id="RU003330"/>
    </source>
</evidence>
<dbReference type="GO" id="GO:0044209">
    <property type="term" value="P:AMP salvage"/>
    <property type="evidence" value="ECO:0007669"/>
    <property type="project" value="UniProtKB-UniRule"/>
</dbReference>
<dbReference type="CDD" id="cd01428">
    <property type="entry name" value="ADK"/>
    <property type="match status" value="1"/>
</dbReference>
<keyword evidence="5" id="KW-0479">Metal-binding</keyword>
<evidence type="ECO:0000256" key="1">
    <source>
        <dbReference type="ARBA" id="ARBA00022679"/>
    </source>
</evidence>
<gene>
    <name evidence="5" type="primary">adk</name>
    <name evidence="9" type="ORF">B9J77_03100</name>
</gene>
<dbReference type="PROSITE" id="PS00113">
    <property type="entry name" value="ADENYLATE_KINASE"/>
    <property type="match status" value="1"/>
</dbReference>
<comment type="domain">
    <text evidence="5">Consists of three domains, a large central CORE domain and two small peripheral domains, NMPbind and LID, which undergo movements during catalysis. The LID domain closes over the site of phosphoryl transfer upon ATP binding. Assembling and dissambling the active center during each catalytic cycle provides an effective means to prevent ATP hydrolysis. Some bacteria have evolved a zinc-coordinating structure that stabilizes the LID domain.</text>
</comment>
<dbReference type="EC" id="2.7.4.3" evidence="5 7"/>
<dbReference type="NCBIfam" id="NF001381">
    <property type="entry name" value="PRK00279.1-3"/>
    <property type="match status" value="1"/>
</dbReference>
<dbReference type="UniPathway" id="UPA00588">
    <property type="reaction ID" value="UER00649"/>
</dbReference>
<feature type="binding site" evidence="5">
    <location>
        <position position="31"/>
    </location>
    <ligand>
        <name>AMP</name>
        <dbReference type="ChEBI" id="CHEBI:456215"/>
    </ligand>
</feature>
<comment type="function">
    <text evidence="5">Catalyzes the reversible transfer of the terminal phosphate group between ATP and AMP. Plays an important role in cellular energy homeostasis and in adenine nucleotide metabolism.</text>
</comment>
<reference evidence="9 10" key="1">
    <citation type="submission" date="2018-08" db="EMBL/GenBank/DDBJ databases">
        <title>Draft genome of candidate division NPL-UPA2 bacterium Unc8 that adapted to ultra-basic serpentinizing groundwater.</title>
        <authorList>
            <person name="Ishii S."/>
            <person name="Suzuki S."/>
            <person name="Nealson K.H."/>
        </authorList>
    </citation>
    <scope>NUCLEOTIDE SEQUENCE [LARGE SCALE GENOMIC DNA]</scope>
    <source>
        <strain evidence="9">Unc8</strain>
    </source>
</reference>
<keyword evidence="5" id="KW-0963">Cytoplasm</keyword>
<evidence type="ECO:0000256" key="2">
    <source>
        <dbReference type="ARBA" id="ARBA00022727"/>
    </source>
</evidence>
<proteinExistence type="inferred from homology"/>
<feature type="binding site" evidence="5">
    <location>
        <position position="127"/>
    </location>
    <ligand>
        <name>ATP</name>
        <dbReference type="ChEBI" id="CHEBI:30616"/>
    </ligand>
</feature>
<feature type="region of interest" description="NMP" evidence="5">
    <location>
        <begin position="30"/>
        <end position="59"/>
    </location>
</feature>
<dbReference type="InterPro" id="IPR006259">
    <property type="entry name" value="Adenyl_kin_sub"/>
</dbReference>
<dbReference type="Pfam" id="PF00406">
    <property type="entry name" value="ADK"/>
    <property type="match status" value="1"/>
</dbReference>
<dbReference type="PANTHER" id="PTHR23359">
    <property type="entry name" value="NUCLEOTIDE KINASE"/>
    <property type="match status" value="1"/>
</dbReference>
<keyword evidence="3 5" id="KW-0547">Nucleotide-binding</keyword>
<evidence type="ECO:0000313" key="9">
    <source>
        <dbReference type="EMBL" id="RII00286.1"/>
    </source>
</evidence>
<keyword evidence="5 7" id="KW-0067">ATP-binding</keyword>
<dbReference type="InterPro" id="IPR027417">
    <property type="entry name" value="P-loop_NTPase"/>
</dbReference>
<dbReference type="EMBL" id="NDHY01000005">
    <property type="protein sequence ID" value="RII00286.1"/>
    <property type="molecule type" value="Genomic_DNA"/>
</dbReference>
<feature type="binding site" evidence="5">
    <location>
        <position position="130"/>
    </location>
    <ligand>
        <name>Zn(2+)</name>
        <dbReference type="ChEBI" id="CHEBI:29105"/>
        <note>structural</note>
    </ligand>
</feature>
<dbReference type="FunFam" id="3.40.50.300:FF:000106">
    <property type="entry name" value="Adenylate kinase mitochondrial"/>
    <property type="match status" value="1"/>
</dbReference>
<evidence type="ECO:0000256" key="5">
    <source>
        <dbReference type="HAMAP-Rule" id="MF_00235"/>
    </source>
</evidence>
<feature type="binding site" evidence="5">
    <location>
        <position position="199"/>
    </location>
    <ligand>
        <name>ATP</name>
        <dbReference type="ChEBI" id="CHEBI:30616"/>
    </ligand>
</feature>
<sequence>MRLILLGPPGAGKGVIAKLLSEKLSLPHISTGDILRRAINEETPLGRDAKACVESGGLLSNEIMISLIKERLSATDCERGFILDGFPRTLNQAKALSNMEAASGVAPGIAINLDAPREVLISRLSGRRVCPSCQALYHVENMPPRKEGICDGCGSQIVIREDDQESVVKERLLRYEEEVKSLFEFYKERNLLKEVNSNMEPEKVLKNILKVIDDSYQVQTGDRLNQSGKLYCC</sequence>
<evidence type="ECO:0000313" key="10">
    <source>
        <dbReference type="Proteomes" id="UP000266287"/>
    </source>
</evidence>
<evidence type="ECO:0000259" key="8">
    <source>
        <dbReference type="Pfam" id="PF05191"/>
    </source>
</evidence>
<comment type="catalytic activity">
    <reaction evidence="5 7">
        <text>AMP + ATP = 2 ADP</text>
        <dbReference type="Rhea" id="RHEA:12973"/>
        <dbReference type="ChEBI" id="CHEBI:30616"/>
        <dbReference type="ChEBI" id="CHEBI:456215"/>
        <dbReference type="ChEBI" id="CHEBI:456216"/>
        <dbReference type="EC" id="2.7.4.3"/>
    </reaction>
</comment>
<feature type="binding site" evidence="5">
    <location>
        <position position="160"/>
    </location>
    <ligand>
        <name>AMP</name>
        <dbReference type="ChEBI" id="CHEBI:456215"/>
    </ligand>
</feature>
<dbReference type="GO" id="GO:0005524">
    <property type="term" value="F:ATP binding"/>
    <property type="evidence" value="ECO:0007669"/>
    <property type="project" value="UniProtKB-UniRule"/>
</dbReference>